<keyword evidence="1" id="KW-0479">Metal-binding</keyword>
<dbReference type="RefSeq" id="WP_207276645.1">
    <property type="nucleotide sequence ID" value="NZ_JAFMPK010000047.1"/>
</dbReference>
<name>A0ABS3IE82_9MICO</name>
<proteinExistence type="predicted"/>
<dbReference type="EMBL" id="JAFMPK010000047">
    <property type="protein sequence ID" value="MBO0610738.1"/>
    <property type="molecule type" value="Genomic_DNA"/>
</dbReference>
<keyword evidence="4" id="KW-1185">Reference proteome</keyword>
<dbReference type="Pfam" id="PF07883">
    <property type="entry name" value="Cupin_2"/>
    <property type="match status" value="1"/>
</dbReference>
<dbReference type="InterPro" id="IPR014710">
    <property type="entry name" value="RmlC-like_jellyroll"/>
</dbReference>
<dbReference type="Proteomes" id="UP000664617">
    <property type="component" value="Unassembled WGS sequence"/>
</dbReference>
<organism evidence="3 4">
    <name type="scientific">Myceligenerans salitolerans</name>
    <dbReference type="NCBI Taxonomy" id="1230528"/>
    <lineage>
        <taxon>Bacteria</taxon>
        <taxon>Bacillati</taxon>
        <taxon>Actinomycetota</taxon>
        <taxon>Actinomycetes</taxon>
        <taxon>Micrococcales</taxon>
        <taxon>Promicromonosporaceae</taxon>
        <taxon>Myceligenerans</taxon>
    </lineage>
</organism>
<dbReference type="InterPro" id="IPR011051">
    <property type="entry name" value="RmlC_Cupin_sf"/>
</dbReference>
<gene>
    <name evidence="3" type="ORF">J0911_17070</name>
</gene>
<dbReference type="PANTHER" id="PTHR35848:SF6">
    <property type="entry name" value="CUPIN TYPE-2 DOMAIN-CONTAINING PROTEIN"/>
    <property type="match status" value="1"/>
</dbReference>
<accession>A0ABS3IE82</accession>
<sequence>MTPVVPAETIRIPGSRTLRYEGRDHGSGVSFFLVTNDPGQGPGLHRHPYTETWSVLEGEATITIGDQTVVARAGDTAVVQPDVWHGFTNTGPGTLRMMCIHASATMIQENR</sequence>
<evidence type="ECO:0000259" key="2">
    <source>
        <dbReference type="Pfam" id="PF07883"/>
    </source>
</evidence>
<comment type="caution">
    <text evidence="3">The sequence shown here is derived from an EMBL/GenBank/DDBJ whole genome shotgun (WGS) entry which is preliminary data.</text>
</comment>
<dbReference type="InterPro" id="IPR051610">
    <property type="entry name" value="GPI/OXD"/>
</dbReference>
<dbReference type="PANTHER" id="PTHR35848">
    <property type="entry name" value="OXALATE-BINDING PROTEIN"/>
    <property type="match status" value="1"/>
</dbReference>
<dbReference type="InterPro" id="IPR013096">
    <property type="entry name" value="Cupin_2"/>
</dbReference>
<reference evidence="4" key="2">
    <citation type="submission" date="2023-07" db="EMBL/GenBank/DDBJ databases">
        <title>Myceligenerans salitolerans sp. nov., a halotolerant actinomycete isolated from a salt lake in Xinjiang, China.</title>
        <authorList>
            <person name="Guan T."/>
        </authorList>
    </citation>
    <scope>NUCLEOTIDE SEQUENCE [LARGE SCALE GENOMIC DNA]</scope>
    <source>
        <strain evidence="4">XHU 5031</strain>
    </source>
</reference>
<evidence type="ECO:0000313" key="3">
    <source>
        <dbReference type="EMBL" id="MBO0610738.1"/>
    </source>
</evidence>
<evidence type="ECO:0000313" key="4">
    <source>
        <dbReference type="Proteomes" id="UP000664617"/>
    </source>
</evidence>
<dbReference type="SUPFAM" id="SSF51182">
    <property type="entry name" value="RmlC-like cupins"/>
    <property type="match status" value="1"/>
</dbReference>
<evidence type="ECO:0000256" key="1">
    <source>
        <dbReference type="ARBA" id="ARBA00022723"/>
    </source>
</evidence>
<protein>
    <submittedName>
        <fullName evidence="3">Cupin domain-containing protein</fullName>
    </submittedName>
</protein>
<dbReference type="Gene3D" id="2.60.120.10">
    <property type="entry name" value="Jelly Rolls"/>
    <property type="match status" value="1"/>
</dbReference>
<reference evidence="3 4" key="1">
    <citation type="submission" date="2021-03" db="EMBL/GenBank/DDBJ databases">
        <authorList>
            <person name="Xin L."/>
        </authorList>
    </citation>
    <scope>NUCLEOTIDE SEQUENCE [LARGE SCALE GENOMIC DNA]</scope>
    <source>
        <strain evidence="3 4">XHU 5031</strain>
    </source>
</reference>
<feature type="domain" description="Cupin type-2" evidence="2">
    <location>
        <begin position="33"/>
        <end position="100"/>
    </location>
</feature>